<keyword evidence="8" id="KW-1185">Reference proteome</keyword>
<dbReference type="SUPFAM" id="SSF109635">
    <property type="entry name" value="DnaK suppressor protein DksA, alpha-hairpin domain"/>
    <property type="match status" value="1"/>
</dbReference>
<feature type="domain" description="DnaK suppressor protein-like N-terminal" evidence="6">
    <location>
        <begin position="8"/>
        <end position="71"/>
    </location>
</feature>
<dbReference type="AlphaFoldDB" id="A0A7C9IEQ1"/>
<proteinExistence type="predicted"/>
<dbReference type="RefSeq" id="WP_160762854.1">
    <property type="nucleotide sequence ID" value="NZ_WUPT01000001.1"/>
</dbReference>
<dbReference type="Pfam" id="PF01258">
    <property type="entry name" value="zf-dskA_traR"/>
    <property type="match status" value="1"/>
</dbReference>
<evidence type="ECO:0000256" key="1">
    <source>
        <dbReference type="ARBA" id="ARBA00022723"/>
    </source>
</evidence>
<gene>
    <name evidence="7" type="ORF">GQ651_03695</name>
</gene>
<evidence type="ECO:0000313" key="7">
    <source>
        <dbReference type="EMBL" id="MXQ06944.1"/>
    </source>
</evidence>
<dbReference type="InterPro" id="IPR048487">
    <property type="entry name" value="DksA-like_N"/>
</dbReference>
<keyword evidence="3" id="KW-0862">Zinc</keyword>
<reference evidence="7 8" key="2">
    <citation type="submission" date="2020-03" db="EMBL/GenBank/DDBJ databases">
        <title>Kangsaoukella pontilimi gen. nov., sp. nov., a new member of the family Rhodobacteraceae isolated from a tidal mudflat.</title>
        <authorList>
            <person name="Kim I.S."/>
        </authorList>
    </citation>
    <scope>NUCLEOTIDE SEQUENCE [LARGE SCALE GENOMIC DNA]</scope>
    <source>
        <strain evidence="7 8">GH1-50</strain>
    </source>
</reference>
<dbReference type="Gene3D" id="1.20.120.910">
    <property type="entry name" value="DksA, coiled-coil domain"/>
    <property type="match status" value="1"/>
</dbReference>
<evidence type="ECO:0000259" key="5">
    <source>
        <dbReference type="Pfam" id="PF01258"/>
    </source>
</evidence>
<feature type="zinc finger region" description="dksA C4-type" evidence="4">
    <location>
        <begin position="79"/>
        <end position="103"/>
    </location>
</feature>
<evidence type="ECO:0000259" key="6">
    <source>
        <dbReference type="Pfam" id="PF21173"/>
    </source>
</evidence>
<organism evidence="7 8">
    <name type="scientific">Kangsaoukella pontilimi</name>
    <dbReference type="NCBI Taxonomy" id="2691042"/>
    <lineage>
        <taxon>Bacteria</taxon>
        <taxon>Pseudomonadati</taxon>
        <taxon>Pseudomonadota</taxon>
        <taxon>Alphaproteobacteria</taxon>
        <taxon>Rhodobacterales</taxon>
        <taxon>Paracoccaceae</taxon>
        <taxon>Kangsaoukella</taxon>
    </lineage>
</organism>
<accession>A0A7C9IEQ1</accession>
<dbReference type="PANTHER" id="PTHR33823">
    <property type="entry name" value="RNA POLYMERASE-BINDING TRANSCRIPTION FACTOR DKSA-RELATED"/>
    <property type="match status" value="1"/>
</dbReference>
<evidence type="ECO:0000256" key="2">
    <source>
        <dbReference type="ARBA" id="ARBA00022771"/>
    </source>
</evidence>
<dbReference type="EMBL" id="WUPT01000001">
    <property type="protein sequence ID" value="MXQ06944.1"/>
    <property type="molecule type" value="Genomic_DNA"/>
</dbReference>
<evidence type="ECO:0000313" key="8">
    <source>
        <dbReference type="Proteomes" id="UP000480350"/>
    </source>
</evidence>
<evidence type="ECO:0000256" key="3">
    <source>
        <dbReference type="ARBA" id="ARBA00022833"/>
    </source>
</evidence>
<dbReference type="SUPFAM" id="SSF57716">
    <property type="entry name" value="Glucocorticoid receptor-like (DNA-binding domain)"/>
    <property type="match status" value="1"/>
</dbReference>
<reference evidence="7 8" key="1">
    <citation type="submission" date="2019-12" db="EMBL/GenBank/DDBJ databases">
        <authorList>
            <person name="Lee S.D."/>
        </authorList>
    </citation>
    <scope>NUCLEOTIDE SEQUENCE [LARGE SCALE GENOMIC DNA]</scope>
    <source>
        <strain evidence="7 8">GH1-50</strain>
    </source>
</reference>
<dbReference type="Pfam" id="PF21173">
    <property type="entry name" value="DksA-like_N"/>
    <property type="match status" value="1"/>
</dbReference>
<keyword evidence="1" id="KW-0479">Metal-binding</keyword>
<dbReference type="PANTHER" id="PTHR33823:SF4">
    <property type="entry name" value="GENERAL STRESS PROTEIN 16O"/>
    <property type="match status" value="1"/>
</dbReference>
<dbReference type="Proteomes" id="UP000480350">
    <property type="component" value="Unassembled WGS sequence"/>
</dbReference>
<protein>
    <submittedName>
        <fullName evidence="7">TraR/DksA family transcriptional regulator</fullName>
    </submittedName>
</protein>
<comment type="caution">
    <text evidence="7">The sequence shown here is derived from an EMBL/GenBank/DDBJ whole genome shotgun (WGS) entry which is preliminary data.</text>
</comment>
<dbReference type="InterPro" id="IPR037187">
    <property type="entry name" value="DnaK_N"/>
</dbReference>
<feature type="domain" description="Zinc finger DksA/TraR C4-type" evidence="5">
    <location>
        <begin position="74"/>
        <end position="104"/>
    </location>
</feature>
<name>A0A7C9IEQ1_9RHOB</name>
<keyword evidence="2" id="KW-0863">Zinc-finger</keyword>
<sequence>MIDTDHMKQRLESRRAALERRLQMIDDKLDQPHTADWEDAAIEHEEDEALESLGRTGLQEIEAIDAALARIAAGDYGACVTCGAEISGERLETLPATPFCRNCAA</sequence>
<evidence type="ECO:0000256" key="4">
    <source>
        <dbReference type="PROSITE-ProRule" id="PRU00510"/>
    </source>
</evidence>
<dbReference type="InterPro" id="IPR000962">
    <property type="entry name" value="Znf_DskA_TraR"/>
</dbReference>
<dbReference type="GO" id="GO:0008270">
    <property type="term" value="F:zinc ion binding"/>
    <property type="evidence" value="ECO:0007669"/>
    <property type="project" value="UniProtKB-KW"/>
</dbReference>
<dbReference type="PROSITE" id="PS51128">
    <property type="entry name" value="ZF_DKSA_2"/>
    <property type="match status" value="1"/>
</dbReference>